<dbReference type="PANTHER" id="PTHR30290">
    <property type="entry name" value="PERIPLASMIC BINDING COMPONENT OF ABC TRANSPORTER"/>
    <property type="match status" value="1"/>
</dbReference>
<comment type="subcellular location">
    <subcellularLocation>
        <location evidence="1">Periplasm</location>
    </subcellularLocation>
</comment>
<dbReference type="Proteomes" id="UP000233293">
    <property type="component" value="Unassembled WGS sequence"/>
</dbReference>
<comment type="caution">
    <text evidence="7">The sequence shown here is derived from an EMBL/GenBank/DDBJ whole genome shotgun (WGS) entry which is preliminary data.</text>
</comment>
<dbReference type="Gene3D" id="3.40.190.10">
    <property type="entry name" value="Periplasmic binding protein-like II"/>
    <property type="match status" value="1"/>
</dbReference>
<evidence type="ECO:0000256" key="5">
    <source>
        <dbReference type="SAM" id="Phobius"/>
    </source>
</evidence>
<dbReference type="Gene3D" id="3.10.105.10">
    <property type="entry name" value="Dipeptide-binding Protein, Domain 3"/>
    <property type="match status" value="1"/>
</dbReference>
<comment type="similarity">
    <text evidence="2">Belongs to the bacterial solute-binding protein 5 family.</text>
</comment>
<keyword evidence="5" id="KW-1133">Transmembrane helix</keyword>
<keyword evidence="3" id="KW-0732">Signal</keyword>
<dbReference type="EMBL" id="PIUM01000002">
    <property type="protein sequence ID" value="PKU26193.1"/>
    <property type="molecule type" value="Genomic_DNA"/>
</dbReference>
<evidence type="ECO:0000313" key="8">
    <source>
        <dbReference type="Proteomes" id="UP000233293"/>
    </source>
</evidence>
<evidence type="ECO:0000313" key="7">
    <source>
        <dbReference type="EMBL" id="PKU26193.1"/>
    </source>
</evidence>
<evidence type="ECO:0000256" key="1">
    <source>
        <dbReference type="ARBA" id="ARBA00004418"/>
    </source>
</evidence>
<dbReference type="GO" id="GO:0030288">
    <property type="term" value="C:outer membrane-bounded periplasmic space"/>
    <property type="evidence" value="ECO:0007669"/>
    <property type="project" value="TreeGrafter"/>
</dbReference>
<organism evidence="7 8">
    <name type="scientific">Telmatospirillum siberiense</name>
    <dbReference type="NCBI Taxonomy" id="382514"/>
    <lineage>
        <taxon>Bacteria</taxon>
        <taxon>Pseudomonadati</taxon>
        <taxon>Pseudomonadota</taxon>
        <taxon>Alphaproteobacteria</taxon>
        <taxon>Rhodospirillales</taxon>
        <taxon>Rhodospirillaceae</taxon>
        <taxon>Telmatospirillum</taxon>
    </lineage>
</organism>
<dbReference type="GO" id="GO:0042884">
    <property type="term" value="P:microcin transport"/>
    <property type="evidence" value="ECO:0007669"/>
    <property type="project" value="TreeGrafter"/>
</dbReference>
<dbReference type="PIRSF" id="PIRSF002741">
    <property type="entry name" value="MppA"/>
    <property type="match status" value="1"/>
</dbReference>
<dbReference type="CDD" id="cd08497">
    <property type="entry name" value="MbnE-like"/>
    <property type="match status" value="1"/>
</dbReference>
<name>A0A2N3Q0L7_9PROT</name>
<feature type="region of interest" description="Disordered" evidence="4">
    <location>
        <begin position="48"/>
        <end position="78"/>
    </location>
</feature>
<keyword evidence="5" id="KW-0812">Transmembrane</keyword>
<dbReference type="SUPFAM" id="SSF53850">
    <property type="entry name" value="Periplasmic binding protein-like II"/>
    <property type="match status" value="1"/>
</dbReference>
<dbReference type="InterPro" id="IPR039424">
    <property type="entry name" value="SBP_5"/>
</dbReference>
<evidence type="ECO:0000259" key="6">
    <source>
        <dbReference type="Pfam" id="PF00496"/>
    </source>
</evidence>
<dbReference type="GO" id="GO:0015833">
    <property type="term" value="P:peptide transport"/>
    <property type="evidence" value="ECO:0007669"/>
    <property type="project" value="TreeGrafter"/>
</dbReference>
<dbReference type="AlphaFoldDB" id="A0A2N3Q0L7"/>
<accession>A0A2N3Q0L7</accession>
<evidence type="ECO:0000256" key="4">
    <source>
        <dbReference type="SAM" id="MobiDB-lite"/>
    </source>
</evidence>
<feature type="domain" description="Solute-binding protein family 5" evidence="6">
    <location>
        <begin position="196"/>
        <end position="600"/>
    </location>
</feature>
<evidence type="ECO:0000256" key="3">
    <source>
        <dbReference type="ARBA" id="ARBA00022729"/>
    </source>
</evidence>
<gene>
    <name evidence="7" type="ORF">CWS72_03450</name>
</gene>
<dbReference type="InterPro" id="IPR000914">
    <property type="entry name" value="SBP_5_dom"/>
</dbReference>
<dbReference type="GO" id="GO:1904680">
    <property type="term" value="F:peptide transmembrane transporter activity"/>
    <property type="evidence" value="ECO:0007669"/>
    <property type="project" value="TreeGrafter"/>
</dbReference>
<protein>
    <recommendedName>
        <fullName evidence="6">Solute-binding protein family 5 domain-containing protein</fullName>
    </recommendedName>
</protein>
<dbReference type="PANTHER" id="PTHR30290:SF64">
    <property type="entry name" value="ABC TRANSPORTER PERIPLASMIC BINDING PROTEIN"/>
    <property type="match status" value="1"/>
</dbReference>
<dbReference type="InterPro" id="IPR030678">
    <property type="entry name" value="Peptide/Ni-bd"/>
</dbReference>
<keyword evidence="8" id="KW-1185">Reference proteome</keyword>
<dbReference type="GO" id="GO:0043190">
    <property type="term" value="C:ATP-binding cassette (ABC) transporter complex"/>
    <property type="evidence" value="ECO:0007669"/>
    <property type="project" value="InterPro"/>
</dbReference>
<evidence type="ECO:0000256" key="2">
    <source>
        <dbReference type="ARBA" id="ARBA00005695"/>
    </source>
</evidence>
<sequence>MLRLRPARRRLCGSGGGGLLAALRLSPPGGHHRGSGRIAHRLAGRTAGAEVGRQGYRSRRQGGARRDHGRARQSGRRALTRSGVAKSIVFLVTAALLLLAGGGESRAGQGAHALALYGTPKYPPDFKHFDYVNPDAPKGGLLRLYQLGGFDTLNPFSGIGHPPLARGATARPIDLIGLTFDSLLARSEDEPASAYGLIAESFEWDRANRWLVFNLRPEARFHDGSAITADDVLFSFETLRNSGPPGLKASLQGVTRGEKLADRKVRFIFGPGETRALPLVLGSLPILSKSWWQGRDFTRPLAEPPLGSGPYAVQSVDPGRSVVLVRAQDYWAKDLPVATGLYNFDRIRTDFFADSPAAFSAFKNGAYDVRFEWESRKWATGYVFPALTRGLVNKLNIPNRRTEPMRGFAFNLRNPLWRDPRTRRALILAFDFESLNHDLFYGLYRRAGSYFAKSELAAPELPSDEETLLLEAFRGQVPDELFAKPYSLPDNADHAQRQRNLAEAAHLLSEAGWTMKKGKLVDGQGGKPFVFEILVDDPSWQPICKDFLSALHHLGIQASVHAVEEAEFSRRRAQAEFDMIVARWPASETPGTEQRTLWGSAAADQPDGLNWAGIRSPAIDRTIDALAASPDRQTLVTRTHALDRLLLWGDYVIPQWYMPEDHVAVWDKFGIPAVTPDQGAEVLAWWVAPEKSKPAAKDPVKARP</sequence>
<proteinExistence type="inferred from homology"/>
<feature type="transmembrane region" description="Helical" evidence="5">
    <location>
        <begin position="83"/>
        <end position="102"/>
    </location>
</feature>
<feature type="compositionally biased region" description="Basic residues" evidence="4">
    <location>
        <begin position="56"/>
        <end position="78"/>
    </location>
</feature>
<reference evidence="8" key="1">
    <citation type="submission" date="2017-12" db="EMBL/GenBank/DDBJ databases">
        <title>Draft genome sequence of Telmatospirillum siberiense 26-4b1T, an acidotolerant peatland alphaproteobacterium potentially involved in sulfur cycling.</title>
        <authorList>
            <person name="Hausmann B."/>
            <person name="Pjevac P."/>
            <person name="Schreck K."/>
            <person name="Herbold C.W."/>
            <person name="Daims H."/>
            <person name="Wagner M."/>
            <person name="Pester M."/>
            <person name="Loy A."/>
        </authorList>
    </citation>
    <scope>NUCLEOTIDE SEQUENCE [LARGE SCALE GENOMIC DNA]</scope>
    <source>
        <strain evidence="8">26-4b1</strain>
    </source>
</reference>
<dbReference type="Pfam" id="PF00496">
    <property type="entry name" value="SBP_bac_5"/>
    <property type="match status" value="1"/>
</dbReference>
<keyword evidence="5" id="KW-0472">Membrane</keyword>